<keyword evidence="3" id="KW-1185">Reference proteome</keyword>
<organism evidence="2 3">
    <name type="scientific">Cirrhinus mrigala</name>
    <name type="common">Mrigala</name>
    <dbReference type="NCBI Taxonomy" id="683832"/>
    <lineage>
        <taxon>Eukaryota</taxon>
        <taxon>Metazoa</taxon>
        <taxon>Chordata</taxon>
        <taxon>Craniata</taxon>
        <taxon>Vertebrata</taxon>
        <taxon>Euteleostomi</taxon>
        <taxon>Actinopterygii</taxon>
        <taxon>Neopterygii</taxon>
        <taxon>Teleostei</taxon>
        <taxon>Ostariophysi</taxon>
        <taxon>Cypriniformes</taxon>
        <taxon>Cyprinidae</taxon>
        <taxon>Labeoninae</taxon>
        <taxon>Labeonini</taxon>
        <taxon>Cirrhinus</taxon>
    </lineage>
</organism>
<dbReference type="InterPro" id="IPR058906">
    <property type="entry name" value="AREL1_N"/>
</dbReference>
<name>A0ABD0PBF9_CIRMR</name>
<reference evidence="2 3" key="1">
    <citation type="submission" date="2024-05" db="EMBL/GenBank/DDBJ databases">
        <title>Genome sequencing and assembly of Indian major carp, Cirrhinus mrigala (Hamilton, 1822).</title>
        <authorList>
            <person name="Mohindra V."/>
            <person name="Chowdhury L.M."/>
            <person name="Lal K."/>
            <person name="Jena J.K."/>
        </authorList>
    </citation>
    <scope>NUCLEOTIDE SEQUENCE [LARGE SCALE GENOMIC DNA]</scope>
    <source>
        <strain evidence="2">CM1030</strain>
        <tissue evidence="2">Blood</tissue>
    </source>
</reference>
<protein>
    <recommendedName>
        <fullName evidence="1">Apoptosis-resistant E3 ubiquitin protein ligase 1 N-terminal domain-containing protein</fullName>
    </recommendedName>
</protein>
<dbReference type="AlphaFoldDB" id="A0ABD0PBF9"/>
<feature type="non-terminal residue" evidence="2">
    <location>
        <position position="1"/>
    </location>
</feature>
<dbReference type="Pfam" id="PF25915">
    <property type="entry name" value="AREL1_N"/>
    <property type="match status" value="1"/>
</dbReference>
<evidence type="ECO:0000313" key="3">
    <source>
        <dbReference type="Proteomes" id="UP001529510"/>
    </source>
</evidence>
<accession>A0ABD0PBF9</accession>
<evidence type="ECO:0000259" key="1">
    <source>
        <dbReference type="Pfam" id="PF25915"/>
    </source>
</evidence>
<feature type="non-terminal residue" evidence="2">
    <location>
        <position position="50"/>
    </location>
</feature>
<proteinExistence type="predicted"/>
<dbReference type="Proteomes" id="UP001529510">
    <property type="component" value="Unassembled WGS sequence"/>
</dbReference>
<sequence>FLQNDDPARHGDRSIYDYVRGNYLDPRSCKVSWDWKEPQEVGQTMSFRVQ</sequence>
<evidence type="ECO:0000313" key="2">
    <source>
        <dbReference type="EMBL" id="KAL0170631.1"/>
    </source>
</evidence>
<feature type="domain" description="Apoptosis-resistant E3 ubiquitin protein ligase 1 N-terminal" evidence="1">
    <location>
        <begin position="1"/>
        <end position="21"/>
    </location>
</feature>
<dbReference type="EMBL" id="JAMKFB020000017">
    <property type="protein sequence ID" value="KAL0170631.1"/>
    <property type="molecule type" value="Genomic_DNA"/>
</dbReference>
<gene>
    <name evidence="2" type="ORF">M9458_035227</name>
</gene>
<comment type="caution">
    <text evidence="2">The sequence shown here is derived from an EMBL/GenBank/DDBJ whole genome shotgun (WGS) entry which is preliminary data.</text>
</comment>